<name>A0AAF0DZ17_9BASI</name>
<keyword evidence="2 3" id="KW-0539">Nucleus</keyword>
<dbReference type="GO" id="GO:0005737">
    <property type="term" value="C:cytoplasm"/>
    <property type="evidence" value="ECO:0007669"/>
    <property type="project" value="UniProtKB-SubCell"/>
</dbReference>
<feature type="compositionally biased region" description="Basic and acidic residues" evidence="4">
    <location>
        <begin position="671"/>
        <end position="683"/>
    </location>
</feature>
<feature type="region of interest" description="Disordered" evidence="4">
    <location>
        <begin position="1"/>
        <end position="62"/>
    </location>
</feature>
<feature type="region of interest" description="Disordered" evidence="4">
    <location>
        <begin position="660"/>
        <end position="755"/>
    </location>
</feature>
<reference evidence="6" key="1">
    <citation type="submission" date="2023-03" db="EMBL/GenBank/DDBJ databases">
        <title>Mating type loci evolution in Malassezia.</title>
        <authorList>
            <person name="Coelho M.A."/>
        </authorList>
    </citation>
    <scope>NUCLEOTIDE SEQUENCE</scope>
    <source>
        <strain evidence="6">CBS 7876</strain>
    </source>
</reference>
<organism evidence="6 7">
    <name type="scientific">Malassezia obtusa</name>
    <dbReference type="NCBI Taxonomy" id="76774"/>
    <lineage>
        <taxon>Eukaryota</taxon>
        <taxon>Fungi</taxon>
        <taxon>Dikarya</taxon>
        <taxon>Basidiomycota</taxon>
        <taxon>Ustilaginomycotina</taxon>
        <taxon>Malasseziomycetes</taxon>
        <taxon>Malasseziales</taxon>
        <taxon>Malasseziaceae</taxon>
        <taxon>Malassezia</taxon>
    </lineage>
</organism>
<evidence type="ECO:0000313" key="7">
    <source>
        <dbReference type="Proteomes" id="UP001214603"/>
    </source>
</evidence>
<dbReference type="AlphaFoldDB" id="A0AAF0DZ17"/>
<feature type="compositionally biased region" description="Basic and acidic residues" evidence="4">
    <location>
        <begin position="16"/>
        <end position="35"/>
    </location>
</feature>
<dbReference type="Gene3D" id="1.25.40.1040">
    <property type="match status" value="2"/>
</dbReference>
<feature type="compositionally biased region" description="Low complexity" evidence="4">
    <location>
        <begin position="36"/>
        <end position="55"/>
    </location>
</feature>
<comment type="subcellular location">
    <subcellularLocation>
        <location evidence="3">Nucleus</location>
    </subcellularLocation>
    <subcellularLocation>
        <location evidence="3">Cytoplasm</location>
    </subcellularLocation>
    <text evidence="3">Nucleus and/or cytoplasm.</text>
</comment>
<dbReference type="PANTHER" id="PTHR19980">
    <property type="entry name" value="RNA CLEAVAGE STIMULATION FACTOR"/>
    <property type="match status" value="1"/>
</dbReference>
<evidence type="ECO:0000313" key="6">
    <source>
        <dbReference type="EMBL" id="WFD02190.1"/>
    </source>
</evidence>
<dbReference type="GO" id="GO:0005634">
    <property type="term" value="C:nucleus"/>
    <property type="evidence" value="ECO:0007669"/>
    <property type="project" value="UniProtKB-SubCell"/>
</dbReference>
<dbReference type="InterPro" id="IPR006797">
    <property type="entry name" value="PRELI/MSF1_dom"/>
</dbReference>
<keyword evidence="7" id="KW-1185">Reference proteome</keyword>
<evidence type="ECO:0000256" key="4">
    <source>
        <dbReference type="SAM" id="MobiDB-lite"/>
    </source>
</evidence>
<proteinExistence type="predicted"/>
<protein>
    <recommendedName>
        <fullName evidence="3">mRNA 3'-end-processing protein RNA14</fullName>
    </recommendedName>
</protein>
<feature type="compositionally biased region" description="Basic and acidic residues" evidence="4">
    <location>
        <begin position="714"/>
        <end position="746"/>
    </location>
</feature>
<accession>A0AAF0DZ17</accession>
<dbReference type="SMART" id="SM00386">
    <property type="entry name" value="HAT"/>
    <property type="match status" value="8"/>
</dbReference>
<dbReference type="Pfam" id="PF04707">
    <property type="entry name" value="PRELI"/>
    <property type="match status" value="1"/>
</dbReference>
<dbReference type="SUPFAM" id="SSF48452">
    <property type="entry name" value="TPR-like"/>
    <property type="match status" value="2"/>
</dbReference>
<dbReference type="PROSITE" id="PS50904">
    <property type="entry name" value="PRELI_MSF1"/>
    <property type="match status" value="1"/>
</dbReference>
<keyword evidence="3" id="KW-0507">mRNA processing</keyword>
<feature type="compositionally biased region" description="Low complexity" evidence="4">
    <location>
        <begin position="1"/>
        <end position="15"/>
    </location>
</feature>
<dbReference type="InterPro" id="IPR011990">
    <property type="entry name" value="TPR-like_helical_dom_sf"/>
</dbReference>
<evidence type="ECO:0000256" key="1">
    <source>
        <dbReference type="ARBA" id="ARBA00022737"/>
    </source>
</evidence>
<evidence type="ECO:0000256" key="2">
    <source>
        <dbReference type="ARBA" id="ARBA00023242"/>
    </source>
</evidence>
<dbReference type="InterPro" id="IPR003107">
    <property type="entry name" value="HAT"/>
</dbReference>
<dbReference type="Proteomes" id="UP001214603">
    <property type="component" value="Chromosome 1"/>
</dbReference>
<keyword evidence="3" id="KW-0963">Cytoplasm</keyword>
<comment type="function">
    <text evidence="3">Component of the cleavage factor IA (CFIA) complex, which is involved in the endonucleolytic cleavage during polyadenylation-dependent pre-mRNA 3'-end formation.</text>
</comment>
<dbReference type="PANTHER" id="PTHR19980:SF0">
    <property type="entry name" value="CLEAVAGE STIMULATION FACTOR SUBUNIT 3"/>
    <property type="match status" value="1"/>
</dbReference>
<dbReference type="EMBL" id="CP119934">
    <property type="protein sequence ID" value="WFD02190.1"/>
    <property type="molecule type" value="Genomic_DNA"/>
</dbReference>
<dbReference type="Pfam" id="PF05843">
    <property type="entry name" value="Suf"/>
    <property type="match status" value="1"/>
</dbReference>
<dbReference type="InterPro" id="IPR008847">
    <property type="entry name" value="Suf"/>
</dbReference>
<feature type="domain" description="PRELI/MSF1" evidence="5">
    <location>
        <begin position="788"/>
        <end position="970"/>
    </location>
</feature>
<evidence type="ECO:0000256" key="3">
    <source>
        <dbReference type="RuleBase" id="RU369035"/>
    </source>
</evidence>
<gene>
    <name evidence="6" type="primary">RNA14</name>
    <name evidence="6" type="ORF">MOBT1_000871</name>
</gene>
<sequence length="983" mass="112160">MAEAAAKAAGAPVAREAPHEAAAPERQDSVDRRPDAVGGASSQAAAQTPPATRRVPQTERERLEDAVAREPRIAEHWMALLDDVKKEGIEAVRGVYDRFFEFFPNAASQWIAYAEMELAHSNFGRVDAIFVRCLRTTLSVDLWQFYLQYTRRVNPLPPFTGEDNSPREQTRRVLEDAYEFALKHIGWDRESGVVWQDYINLLREREARGSWQEGQKMDQLRRVFRRAVVIPLNQVEAIWRDYDAYENALSKLTAKKFLAESSPGYMQARSVLRELKGYTENLARPELPHLPCWVQTVPGSRPPAKERQTLQAWRRYLDWEEKNPLMLEDAAALQSRVLSAYRKAVMYMRFDAVLWYNAASFCQAAHRENDALAWYRAGIEACPWSLLLRFAYAELCRAQGRYAEGTASLDELVAYIQHELDLRLGALREAQAHVDEEVDAERRRIQQQRQQLGTDEDDGDQAVELADAERRLHEEAETRKTKLAEESSTEIDEWKECAAQTWIKYMQFVRRAEGIRPTRQVFGRARRSPHCAWQVYEANALLEYHCSKEPGIATKVFELALRTFGAEEQLVVRYLDFLISINDDTNARAVFERTVSSLPPERARPIWNRWAEYENSYGDTSAITRLEARLHDAYPNESKVEAAADRLRYRTLDAVRMRDMGYSRSATRRKERAETPATEDAKPEAPAAPAPPKASGGRQSMEEIRKSLVANAEPLKKEPEKRAASKEPPAKKAKHTPAEPPRRARLEPTPPPQPSLPEALLYFLSLLPSAQAFDGPRIPPESILECVMHTSLPLVQLPGYDRKAPRRAVWYKYPNPYTEHVRTIDVLDRSICPETGTIRTERLISAEQNSPRWIRRVLGFDGAVYIREVITFDPHEPAIYLDSVNLSFSQYLLVKEDVVYRPHQKEQTRFDQLAAFDCRGLTHDTSQGFGILASAARKVEEASHARFAENAERGRSGFAHILETLYGSSAPSTQKAFEPEVLA</sequence>
<dbReference type="InterPro" id="IPR045243">
    <property type="entry name" value="Rna14-like"/>
</dbReference>
<keyword evidence="1" id="KW-0677">Repeat</keyword>
<dbReference type="GO" id="GO:0003729">
    <property type="term" value="F:mRNA binding"/>
    <property type="evidence" value="ECO:0007669"/>
    <property type="project" value="TreeGrafter"/>
</dbReference>
<evidence type="ECO:0000259" key="5">
    <source>
        <dbReference type="PROSITE" id="PS50904"/>
    </source>
</evidence>
<dbReference type="GO" id="GO:0180010">
    <property type="term" value="P:co-transcriptional mRNA 3'-end processing, cleavage and polyadenylation pathway"/>
    <property type="evidence" value="ECO:0007669"/>
    <property type="project" value="UniProtKB-UniRule"/>
</dbReference>